<keyword evidence="1" id="KW-0677">Repeat</keyword>
<reference evidence="7" key="3">
    <citation type="submission" date="2015-02" db="UniProtKB">
        <authorList>
            <consortium name="EnsemblProtists"/>
        </authorList>
    </citation>
    <scope>IDENTIFICATION</scope>
    <source>
        <strain evidence="7">DAOM BR144</strain>
    </source>
</reference>
<dbReference type="AlphaFoldDB" id="K3WJ74"/>
<dbReference type="Gene3D" id="1.25.40.20">
    <property type="entry name" value="Ankyrin repeat-containing domain"/>
    <property type="match status" value="2"/>
</dbReference>
<dbReference type="InterPro" id="IPR036770">
    <property type="entry name" value="Ankyrin_rpt-contain_sf"/>
</dbReference>
<feature type="repeat" description="ANK" evidence="3">
    <location>
        <begin position="631"/>
        <end position="663"/>
    </location>
</feature>
<dbReference type="GO" id="GO:0045944">
    <property type="term" value="P:positive regulation of transcription by RNA polymerase II"/>
    <property type="evidence" value="ECO:0007669"/>
    <property type="project" value="TreeGrafter"/>
</dbReference>
<dbReference type="VEuPathDB" id="FungiDB:PYU1_G005005"/>
<dbReference type="Gene3D" id="3.40.50.10140">
    <property type="entry name" value="Toll/interleukin-1 receptor homology (TIR) domain"/>
    <property type="match status" value="2"/>
</dbReference>
<evidence type="ECO:0000256" key="4">
    <source>
        <dbReference type="SAM" id="MobiDB-lite"/>
    </source>
</evidence>
<keyword evidence="8" id="KW-1185">Reference proteome</keyword>
<accession>K3WJ74</accession>
<dbReference type="InterPro" id="IPR035897">
    <property type="entry name" value="Toll_tir_struct_dom_sf"/>
</dbReference>
<evidence type="ECO:0000256" key="5">
    <source>
        <dbReference type="SAM" id="Phobius"/>
    </source>
</evidence>
<feature type="repeat" description="ANK" evidence="3">
    <location>
        <begin position="423"/>
        <end position="455"/>
    </location>
</feature>
<feature type="transmembrane region" description="Helical" evidence="5">
    <location>
        <begin position="158"/>
        <end position="179"/>
    </location>
</feature>
<dbReference type="EnsemblProtists" id="PYU1_T005016">
    <property type="protein sequence ID" value="PYU1_T005016"/>
    <property type="gene ID" value="PYU1_G005005"/>
</dbReference>
<evidence type="ECO:0000313" key="7">
    <source>
        <dbReference type="EnsemblProtists" id="PYU1_T005016"/>
    </source>
</evidence>
<dbReference type="InterPro" id="IPR050663">
    <property type="entry name" value="Ankyrin-SOCS_Box"/>
</dbReference>
<keyword evidence="2 3" id="KW-0040">ANK repeat</keyword>
<dbReference type="SUPFAM" id="SSF52200">
    <property type="entry name" value="Toll/Interleukin receptor TIR domain"/>
    <property type="match status" value="2"/>
</dbReference>
<sequence length="1248" mass="138694">MYVGMDSPNRGKDDTGGERVSLRASATAAPIPEMVRRSTHGGLRDDENDHFRISIPLTQSSLTRHNRDTATRKKQLGGGAHRPSASVNDEHENGDTNSFQHLNSDLVTSQSIGGSGNLDKKRSFYAQARGNLRGREPNVPRFFLNYKFRKNSFFAQRVMRVAIPLAALAATGVGFYYFYNPRGLQLDPVGNPDSYGFKLLHPSAVYTFQASACENMVGFSALIYHSFPAVIALALPASGLRVFEPFKRETLVDASGNRKKIKRTLVFQACEIVAVLVFALALVILVFFWYMFFNGGAFSCSNGYVQVFAVVAILCFIGVFVELCYFARFREHVKMLLGAFKESDQTGDVRHHVMDPGIDQLMTKSEKVISVIRKKLYNATRLGDIHGMREVLEYAKARELDQVGFPMAYYSNAKIYFGLFGLSKKNPVHVAAYSGNILALELLLSYGFEVSTLDKYSRVRFSTGDLFWYFARYVVSKPVESEEENAVSIFKTTLVTPLHCAVSTGQLETVQWLIAHGAEVGTVAQSSYRSERIPPIFLAEHPEIVRELLENGANHLVIPDPGYMNTLTVLQLAYLRGNYAVAQELEEWGCDVALTPFHSAAAMNNIHAVRKFIRRKTDIDCLGEHGYVGMNRRTPLHWAAVNGATEAVDLLLEAGADPNFQDAQGRSPLHWAARLNRLDIVNSLLAKDAKPDLVDLDHMTPLMCAAYASNANRDLFTALVSVGADINYALPTTGDTALHIAIREENEESALAILACGGNIMKMNIDGLRPLDCTTSTKLLYEIKRAAGHRDVMISYTHSHTEFAKKLRKSLEDANVTTWLDLMDPSGIGGGSVWREEIARGITNAALVVCILTEDYAQSEWCLKELALAKQVGTPIMAVSTENVRIGEDLQVYLYTRQLVPFEPAITLTKRNAENSRQIEYEYEEKKYQSQFRLLLDGVRDEIEKRRTAMILKNKLKTTTGTSIAPVGGGFTQMFQPWEVSSSQFVFISHGDKHPRFVKQLYQELSDSGISCYGDRNIDGQSFESRIHAAQEAIVKCTCFVFILSSQTFSNELVRDQLAYAEDKGRPIFPVVLNDLDVSLDKQYTLARNELFHFMNSGMGFKSSFNRLLGGIKRHYRDEEVGATVLSNNTMTSFVSFDMDGGDFQQIGPQPSGSRVGEDMAFASFNFGGGDDSSSSSHSSSANKYQYTTGGVAAHHDATTVIMEDAEVYGDTQIPVTPTIDPKDSSDDIRNFESLSSMDDLSSTRVRM</sequence>
<dbReference type="STRING" id="431595.K3WJ74"/>
<reference evidence="8" key="2">
    <citation type="submission" date="2010-04" db="EMBL/GenBank/DDBJ databases">
        <authorList>
            <person name="Buell R."/>
            <person name="Hamilton J."/>
            <person name="Hostetler J."/>
        </authorList>
    </citation>
    <scope>NUCLEOTIDE SEQUENCE [LARGE SCALE GENOMIC DNA]</scope>
    <source>
        <strain evidence="8">DAOM:BR144</strain>
    </source>
</reference>
<evidence type="ECO:0000256" key="2">
    <source>
        <dbReference type="ARBA" id="ARBA00023043"/>
    </source>
</evidence>
<feature type="compositionally biased region" description="Basic and acidic residues" evidence="4">
    <location>
        <begin position="42"/>
        <end position="52"/>
    </location>
</feature>
<dbReference type="InParanoid" id="K3WJ74"/>
<feature type="transmembrane region" description="Helical" evidence="5">
    <location>
        <begin position="430"/>
        <end position="448"/>
    </location>
</feature>
<dbReference type="PANTHER" id="PTHR24193:SF121">
    <property type="entry name" value="ADA2A-CONTAINING COMPLEX COMPONENT 3, ISOFORM D"/>
    <property type="match status" value="1"/>
</dbReference>
<feature type="region of interest" description="Disordered" evidence="4">
    <location>
        <begin position="1213"/>
        <end position="1248"/>
    </location>
</feature>
<feature type="transmembrane region" description="Helical" evidence="5">
    <location>
        <begin position="222"/>
        <end position="243"/>
    </location>
</feature>
<feature type="transmembrane region" description="Helical" evidence="5">
    <location>
        <begin position="304"/>
        <end position="327"/>
    </location>
</feature>
<feature type="compositionally biased region" description="Basic and acidic residues" evidence="4">
    <location>
        <begin position="9"/>
        <end position="21"/>
    </location>
</feature>
<feature type="compositionally biased region" description="Basic and acidic residues" evidence="4">
    <location>
        <begin position="1221"/>
        <end position="1231"/>
    </location>
</feature>
<proteinExistence type="predicted"/>
<dbReference type="PROSITE" id="PS50104">
    <property type="entry name" value="TIR"/>
    <property type="match status" value="1"/>
</dbReference>
<dbReference type="SMART" id="SM00248">
    <property type="entry name" value="ANK"/>
    <property type="match status" value="8"/>
</dbReference>
<keyword evidence="5" id="KW-1133">Transmembrane helix</keyword>
<dbReference type="PANTHER" id="PTHR24193">
    <property type="entry name" value="ANKYRIN REPEAT PROTEIN"/>
    <property type="match status" value="1"/>
</dbReference>
<dbReference type="eggNOG" id="KOG4177">
    <property type="taxonomic scope" value="Eukaryota"/>
</dbReference>
<dbReference type="PROSITE" id="PS50297">
    <property type="entry name" value="ANK_REP_REGION"/>
    <property type="match status" value="4"/>
</dbReference>
<feature type="repeat" description="ANK" evidence="3">
    <location>
        <begin position="664"/>
        <end position="696"/>
    </location>
</feature>
<evidence type="ECO:0000313" key="8">
    <source>
        <dbReference type="Proteomes" id="UP000019132"/>
    </source>
</evidence>
<keyword evidence="5" id="KW-0472">Membrane</keyword>
<dbReference type="GO" id="GO:0005634">
    <property type="term" value="C:nucleus"/>
    <property type="evidence" value="ECO:0007669"/>
    <property type="project" value="TreeGrafter"/>
</dbReference>
<feature type="domain" description="TIR" evidence="6">
    <location>
        <begin position="788"/>
        <end position="930"/>
    </location>
</feature>
<dbReference type="SUPFAM" id="SSF48403">
    <property type="entry name" value="Ankyrin repeat"/>
    <property type="match status" value="2"/>
</dbReference>
<evidence type="ECO:0000259" key="6">
    <source>
        <dbReference type="PROSITE" id="PS50104"/>
    </source>
</evidence>
<dbReference type="Pfam" id="PF00023">
    <property type="entry name" value="Ank"/>
    <property type="match status" value="1"/>
</dbReference>
<dbReference type="EMBL" id="GL376564">
    <property type="status" value="NOT_ANNOTATED_CDS"/>
    <property type="molecule type" value="Genomic_DNA"/>
</dbReference>
<dbReference type="PROSITE" id="PS50088">
    <property type="entry name" value="ANK_REPEAT"/>
    <property type="match status" value="4"/>
</dbReference>
<dbReference type="Pfam" id="PF12796">
    <property type="entry name" value="Ank_2"/>
    <property type="match status" value="1"/>
</dbReference>
<dbReference type="GO" id="GO:0007165">
    <property type="term" value="P:signal transduction"/>
    <property type="evidence" value="ECO:0007669"/>
    <property type="project" value="InterPro"/>
</dbReference>
<feature type="transmembrane region" description="Helical" evidence="5">
    <location>
        <begin position="264"/>
        <end position="292"/>
    </location>
</feature>
<reference evidence="8" key="1">
    <citation type="journal article" date="2010" name="Genome Biol.">
        <title>Genome sequence of the necrotrophic plant pathogen Pythium ultimum reveals original pathogenicity mechanisms and effector repertoire.</title>
        <authorList>
            <person name="Levesque C.A."/>
            <person name="Brouwer H."/>
            <person name="Cano L."/>
            <person name="Hamilton J.P."/>
            <person name="Holt C."/>
            <person name="Huitema E."/>
            <person name="Raffaele S."/>
            <person name="Robideau G.P."/>
            <person name="Thines M."/>
            <person name="Win J."/>
            <person name="Zerillo M.M."/>
            <person name="Beakes G.W."/>
            <person name="Boore J.L."/>
            <person name="Busam D."/>
            <person name="Dumas B."/>
            <person name="Ferriera S."/>
            <person name="Fuerstenberg S.I."/>
            <person name="Gachon C.M."/>
            <person name="Gaulin E."/>
            <person name="Govers F."/>
            <person name="Grenville-Briggs L."/>
            <person name="Horner N."/>
            <person name="Hostetler J."/>
            <person name="Jiang R.H."/>
            <person name="Johnson J."/>
            <person name="Krajaejun T."/>
            <person name="Lin H."/>
            <person name="Meijer H.J."/>
            <person name="Moore B."/>
            <person name="Morris P."/>
            <person name="Phuntmart V."/>
            <person name="Puiu D."/>
            <person name="Shetty J."/>
            <person name="Stajich J.E."/>
            <person name="Tripathy S."/>
            <person name="Wawra S."/>
            <person name="van West P."/>
            <person name="Whitty B.R."/>
            <person name="Coutinho P.M."/>
            <person name="Henrissat B."/>
            <person name="Martin F."/>
            <person name="Thomas P.D."/>
            <person name="Tyler B.M."/>
            <person name="De Vries R.P."/>
            <person name="Kamoun S."/>
            <person name="Yandell M."/>
            <person name="Tisserat N."/>
            <person name="Buell C.R."/>
        </authorList>
    </citation>
    <scope>NUCLEOTIDE SEQUENCE</scope>
    <source>
        <strain evidence="8">DAOM:BR144</strain>
    </source>
</reference>
<dbReference type="GO" id="GO:0000976">
    <property type="term" value="F:transcription cis-regulatory region binding"/>
    <property type="evidence" value="ECO:0007669"/>
    <property type="project" value="TreeGrafter"/>
</dbReference>
<evidence type="ECO:0000256" key="3">
    <source>
        <dbReference type="PROSITE-ProRule" id="PRU00023"/>
    </source>
</evidence>
<feature type="region of interest" description="Disordered" evidence="4">
    <location>
        <begin position="1"/>
        <end position="101"/>
    </location>
</feature>
<dbReference type="Pfam" id="PF13676">
    <property type="entry name" value="TIR_2"/>
    <property type="match status" value="2"/>
</dbReference>
<keyword evidence="5" id="KW-0812">Transmembrane</keyword>
<feature type="compositionally biased region" description="Polar residues" evidence="4">
    <location>
        <begin position="1233"/>
        <end position="1248"/>
    </location>
</feature>
<feature type="repeat" description="ANK" evidence="3">
    <location>
        <begin position="493"/>
        <end position="525"/>
    </location>
</feature>
<dbReference type="OMA" id="FSALIYH"/>
<name>K3WJ74_GLOUD</name>
<dbReference type="InterPro" id="IPR000157">
    <property type="entry name" value="TIR_dom"/>
</dbReference>
<evidence type="ECO:0000256" key="1">
    <source>
        <dbReference type="ARBA" id="ARBA00022737"/>
    </source>
</evidence>
<dbReference type="InterPro" id="IPR002110">
    <property type="entry name" value="Ankyrin_rpt"/>
</dbReference>
<dbReference type="Proteomes" id="UP000019132">
    <property type="component" value="Unassembled WGS sequence"/>
</dbReference>
<protein>
    <recommendedName>
        <fullName evidence="6">TIR domain-containing protein</fullName>
    </recommendedName>
</protein>
<organism evidence="7 8">
    <name type="scientific">Globisporangium ultimum (strain ATCC 200006 / CBS 805.95 / DAOM BR144)</name>
    <name type="common">Pythium ultimum</name>
    <dbReference type="NCBI Taxonomy" id="431595"/>
    <lineage>
        <taxon>Eukaryota</taxon>
        <taxon>Sar</taxon>
        <taxon>Stramenopiles</taxon>
        <taxon>Oomycota</taxon>
        <taxon>Peronosporomycetes</taxon>
        <taxon>Pythiales</taxon>
        <taxon>Pythiaceae</taxon>
        <taxon>Globisporangium</taxon>
    </lineage>
</organism>
<dbReference type="HOGENOM" id="CLU_003933_0_0_1"/>